<dbReference type="PANTHER" id="PTHR12304:SF4">
    <property type="entry name" value="URIDINE NUCLEOSIDASE"/>
    <property type="match status" value="1"/>
</dbReference>
<dbReference type="RefSeq" id="WP_091727142.1">
    <property type="nucleotide sequence ID" value="NZ_FNQE01000005.1"/>
</dbReference>
<feature type="domain" description="Inosine/uridine-preferring nucleoside hydrolase" evidence="3">
    <location>
        <begin position="4"/>
        <end position="299"/>
    </location>
</feature>
<organism evidence="4 5">
    <name type="scientific">Proteiniborus ethanoligenes</name>
    <dbReference type="NCBI Taxonomy" id="415015"/>
    <lineage>
        <taxon>Bacteria</taxon>
        <taxon>Bacillati</taxon>
        <taxon>Bacillota</taxon>
        <taxon>Clostridia</taxon>
        <taxon>Eubacteriales</taxon>
        <taxon>Proteiniborus</taxon>
    </lineage>
</organism>
<evidence type="ECO:0000313" key="5">
    <source>
        <dbReference type="Proteomes" id="UP000198625"/>
    </source>
</evidence>
<dbReference type="Pfam" id="PF01156">
    <property type="entry name" value="IU_nuc_hydro"/>
    <property type="match status" value="1"/>
</dbReference>
<sequence length="307" mass="34159">MKQVIIDVDTGIDDALALILAINSGKFDIKGITTVCGNIPVELATENTLKVLKLLKRDDIEVYEGCSYPIAREIIFKESVHGENGLAGELKDINIKKKNEKHGVDFIIDEINSHPGEISMIMLAPLTNLAMAFKKAPEIIAKIKELYIMGGVVDGRGNESPVAEFNFYTDPESAYEVLNSGVPIKLIGLDVTRKAPLFESDLDNIVNNSDVTNFVKNITNHYIDRASIGKDVRRCLLHDPLAVAVAMDESIVEMKDYFVDVEYSSRLSDGQSICDFNNRYGKKPNVRVALELDRDKFMKMFLKSIIG</sequence>
<proteinExistence type="predicted"/>
<dbReference type="GO" id="GO:0005829">
    <property type="term" value="C:cytosol"/>
    <property type="evidence" value="ECO:0007669"/>
    <property type="project" value="TreeGrafter"/>
</dbReference>
<dbReference type="SUPFAM" id="SSF53590">
    <property type="entry name" value="Nucleoside hydrolase"/>
    <property type="match status" value="1"/>
</dbReference>
<evidence type="ECO:0000313" key="4">
    <source>
        <dbReference type="EMBL" id="SDY69175.1"/>
    </source>
</evidence>
<dbReference type="EMBL" id="FNQE01000005">
    <property type="protein sequence ID" value="SDY69175.1"/>
    <property type="molecule type" value="Genomic_DNA"/>
</dbReference>
<reference evidence="4 5" key="1">
    <citation type="submission" date="2016-10" db="EMBL/GenBank/DDBJ databases">
        <authorList>
            <person name="de Groot N.N."/>
        </authorList>
    </citation>
    <scope>NUCLEOTIDE SEQUENCE [LARGE SCALE GENOMIC DNA]</scope>
    <source>
        <strain evidence="4 5">DSM 21650</strain>
    </source>
</reference>
<dbReference type="STRING" id="415015.SAMN05660462_00648"/>
<keyword evidence="5" id="KW-1185">Reference proteome</keyword>
<keyword evidence="2" id="KW-0326">Glycosidase</keyword>
<dbReference type="PANTHER" id="PTHR12304">
    <property type="entry name" value="INOSINE-URIDINE PREFERRING NUCLEOSIDE HYDROLASE"/>
    <property type="match status" value="1"/>
</dbReference>
<dbReference type="Gene3D" id="3.90.245.10">
    <property type="entry name" value="Ribonucleoside hydrolase-like"/>
    <property type="match status" value="1"/>
</dbReference>
<evidence type="ECO:0000256" key="2">
    <source>
        <dbReference type="ARBA" id="ARBA00023295"/>
    </source>
</evidence>
<gene>
    <name evidence="4" type="ORF">SAMN05660462_00648</name>
</gene>
<evidence type="ECO:0000259" key="3">
    <source>
        <dbReference type="Pfam" id="PF01156"/>
    </source>
</evidence>
<dbReference type="AlphaFoldDB" id="A0A1H3LZG5"/>
<evidence type="ECO:0000256" key="1">
    <source>
        <dbReference type="ARBA" id="ARBA00022801"/>
    </source>
</evidence>
<dbReference type="GO" id="GO:0008477">
    <property type="term" value="F:purine nucleosidase activity"/>
    <property type="evidence" value="ECO:0007669"/>
    <property type="project" value="TreeGrafter"/>
</dbReference>
<dbReference type="InterPro" id="IPR023186">
    <property type="entry name" value="IUNH"/>
</dbReference>
<dbReference type="OrthoDB" id="9797882at2"/>
<dbReference type="GO" id="GO:0006152">
    <property type="term" value="P:purine nucleoside catabolic process"/>
    <property type="evidence" value="ECO:0007669"/>
    <property type="project" value="TreeGrafter"/>
</dbReference>
<protein>
    <submittedName>
        <fullName evidence="4">Purine nucleosidase</fullName>
    </submittedName>
</protein>
<name>A0A1H3LZG5_9FIRM</name>
<dbReference type="Proteomes" id="UP000198625">
    <property type="component" value="Unassembled WGS sequence"/>
</dbReference>
<dbReference type="CDD" id="cd02651">
    <property type="entry name" value="nuc_hydro_IU_UC_XIUA"/>
    <property type="match status" value="1"/>
</dbReference>
<accession>A0A1H3LZG5</accession>
<keyword evidence="1" id="KW-0378">Hydrolase</keyword>
<dbReference type="InterPro" id="IPR036452">
    <property type="entry name" value="Ribo_hydro-like"/>
</dbReference>
<dbReference type="InterPro" id="IPR001910">
    <property type="entry name" value="Inosine/uridine_hydrolase_dom"/>
</dbReference>